<dbReference type="HOGENOM" id="CLU_566242_0_0_1"/>
<keyword evidence="3" id="KW-1185">Reference proteome</keyword>
<feature type="domain" description="F-box" evidence="1">
    <location>
        <begin position="3"/>
        <end position="48"/>
    </location>
</feature>
<dbReference type="InterPro" id="IPR036322">
    <property type="entry name" value="WD40_repeat_dom_sf"/>
</dbReference>
<accession>A0A067QG62</accession>
<protein>
    <recommendedName>
        <fullName evidence="1">F-box domain-containing protein</fullName>
    </recommendedName>
</protein>
<dbReference type="CDD" id="cd09917">
    <property type="entry name" value="F-box_SF"/>
    <property type="match status" value="1"/>
</dbReference>
<dbReference type="PROSITE" id="PS50181">
    <property type="entry name" value="FBOX"/>
    <property type="match status" value="1"/>
</dbReference>
<dbReference type="AlphaFoldDB" id="A0A067QG62"/>
<evidence type="ECO:0000259" key="1">
    <source>
        <dbReference type="PROSITE" id="PS50181"/>
    </source>
</evidence>
<evidence type="ECO:0000313" key="3">
    <source>
        <dbReference type="Proteomes" id="UP000027265"/>
    </source>
</evidence>
<dbReference type="SUPFAM" id="SSF81383">
    <property type="entry name" value="F-box domain"/>
    <property type="match status" value="1"/>
</dbReference>
<dbReference type="OrthoDB" id="1259151at2759"/>
<reference evidence="3" key="1">
    <citation type="journal article" date="2014" name="Proc. Natl. Acad. Sci. U.S.A.">
        <title>Extensive sampling of basidiomycete genomes demonstrates inadequacy of the white-rot/brown-rot paradigm for wood decay fungi.</title>
        <authorList>
            <person name="Riley R."/>
            <person name="Salamov A.A."/>
            <person name="Brown D.W."/>
            <person name="Nagy L.G."/>
            <person name="Floudas D."/>
            <person name="Held B.W."/>
            <person name="Levasseur A."/>
            <person name="Lombard V."/>
            <person name="Morin E."/>
            <person name="Otillar R."/>
            <person name="Lindquist E.A."/>
            <person name="Sun H."/>
            <person name="LaButti K.M."/>
            <person name="Schmutz J."/>
            <person name="Jabbour D."/>
            <person name="Luo H."/>
            <person name="Baker S.E."/>
            <person name="Pisabarro A.G."/>
            <person name="Walton J.D."/>
            <person name="Blanchette R.A."/>
            <person name="Henrissat B."/>
            <person name="Martin F."/>
            <person name="Cullen D."/>
            <person name="Hibbett D.S."/>
            <person name="Grigoriev I.V."/>
        </authorList>
    </citation>
    <scope>NUCLEOTIDE SEQUENCE [LARGE SCALE GENOMIC DNA]</scope>
    <source>
        <strain evidence="3">MUCL 33604</strain>
    </source>
</reference>
<dbReference type="InterPro" id="IPR036047">
    <property type="entry name" value="F-box-like_dom_sf"/>
</dbReference>
<organism evidence="2 3">
    <name type="scientific">Jaapia argillacea MUCL 33604</name>
    <dbReference type="NCBI Taxonomy" id="933084"/>
    <lineage>
        <taxon>Eukaryota</taxon>
        <taxon>Fungi</taxon>
        <taxon>Dikarya</taxon>
        <taxon>Basidiomycota</taxon>
        <taxon>Agaricomycotina</taxon>
        <taxon>Agaricomycetes</taxon>
        <taxon>Agaricomycetidae</taxon>
        <taxon>Jaapiales</taxon>
        <taxon>Jaapiaceae</taxon>
        <taxon>Jaapia</taxon>
    </lineage>
</organism>
<dbReference type="Pfam" id="PF12937">
    <property type="entry name" value="F-box-like"/>
    <property type="match status" value="1"/>
</dbReference>
<dbReference type="InParanoid" id="A0A067QG62"/>
<sequence length="493" mass="54122">MSIITLPGLPSDVFVIILQYLTVKDLAILSRTCKAHHLLVNEFGWRDYLRTNSRPSHSLAKACSRWNPYAQVRYQTLADRAWSRREFVARPLSRPWHGKLQPLLAVSQSRLIVAAGSMLYSYFFTVPDRNNDAPGVQFESSYTLHDSQHPRRDVTGVSFVQDGGLDRTLYLGFEDGVLERVVLPYSKIGQQAVIIPPSLRWRRYQNPGDLVESVCSSDELLLSFSSGGLATLFDLSSSASPCANLIDLESRGWSSYLSNGRGAQFAAFGTSSKTPLVVHGITNAQFTPSPIAVLVPSEAAQLNSSAVYGISGMPQSSPWGASDRVLVSGWYDGVVRVHDLRDSTRVSVPSSDSSSAPLRSVLSLYDPWSFEPIYTVSCGGGASSHIAAGSARHSVVAFWDVRSPSRGWSVHAPGNDSSPVYSIVLESSRLFGATQSRPFVYDFGTGVNSNTYPRLPQNLDGVVRHKDWKGVGFYVTKYNHSRAVTDSDGMTRR</sequence>
<evidence type="ECO:0000313" key="2">
    <source>
        <dbReference type="EMBL" id="KDQ62482.1"/>
    </source>
</evidence>
<dbReference type="InterPro" id="IPR001810">
    <property type="entry name" value="F-box_dom"/>
</dbReference>
<proteinExistence type="predicted"/>
<dbReference type="InterPro" id="IPR015943">
    <property type="entry name" value="WD40/YVTN_repeat-like_dom_sf"/>
</dbReference>
<gene>
    <name evidence="2" type="ORF">JAAARDRAFT_30380</name>
</gene>
<dbReference type="EMBL" id="KL197711">
    <property type="protein sequence ID" value="KDQ62482.1"/>
    <property type="molecule type" value="Genomic_DNA"/>
</dbReference>
<name>A0A067QG62_9AGAM</name>
<dbReference type="SUPFAM" id="SSF50978">
    <property type="entry name" value="WD40 repeat-like"/>
    <property type="match status" value="1"/>
</dbReference>
<dbReference type="Proteomes" id="UP000027265">
    <property type="component" value="Unassembled WGS sequence"/>
</dbReference>
<dbReference type="Gene3D" id="2.130.10.10">
    <property type="entry name" value="YVTN repeat-like/Quinoprotein amine dehydrogenase"/>
    <property type="match status" value="1"/>
</dbReference>